<evidence type="ECO:0000313" key="2">
    <source>
        <dbReference type="EMBL" id="MBB4104228.1"/>
    </source>
</evidence>
<proteinExistence type="predicted"/>
<feature type="transmembrane region" description="Helical" evidence="1">
    <location>
        <begin position="9"/>
        <end position="28"/>
    </location>
</feature>
<dbReference type="AlphaFoldDB" id="A0A7W6P241"/>
<feature type="transmembrane region" description="Helical" evidence="1">
    <location>
        <begin position="80"/>
        <end position="97"/>
    </location>
</feature>
<accession>A0A7W6P241</accession>
<keyword evidence="3" id="KW-1185">Reference proteome</keyword>
<keyword evidence="1" id="KW-1133">Transmembrane helix</keyword>
<reference evidence="2 3" key="1">
    <citation type="submission" date="2020-08" db="EMBL/GenBank/DDBJ databases">
        <title>Genomic Encyclopedia of Type Strains, Phase IV (KMG-IV): sequencing the most valuable type-strain genomes for metagenomic binning, comparative biology and taxonomic classification.</title>
        <authorList>
            <person name="Goeker M."/>
        </authorList>
    </citation>
    <scope>NUCLEOTIDE SEQUENCE [LARGE SCALE GENOMIC DNA]</scope>
    <source>
        <strain evidence="2 3">DSM 26385</strain>
    </source>
</reference>
<name>A0A7W6P241_9HYPH</name>
<keyword evidence="1" id="KW-0472">Membrane</keyword>
<sequence length="182" mass="19931">MALHPVDRIILLTGAASAALFGWTYVGFRQPLSALLPNVALPDLAIGDHARESVAAFFRALAGQPDATALFHNMLTGPELYLPLVLAVFLFLLLLRVSNGAQMFNHPVGGPMKAIVLVQPLTYVLADYAENAVFFGMLDQPEPPVWMLDLSPWLTAFKFIGLSLSAIFVLRFTVLRKLQPKT</sequence>
<dbReference type="EMBL" id="JACIDU010000011">
    <property type="protein sequence ID" value="MBB4104228.1"/>
    <property type="molecule type" value="Genomic_DNA"/>
</dbReference>
<dbReference type="RefSeq" id="WP_183793320.1">
    <property type="nucleotide sequence ID" value="NZ_JACIDU010000011.1"/>
</dbReference>
<organism evidence="2 3">
    <name type="scientific">Allorhizobium borbori</name>
    <dbReference type="NCBI Taxonomy" id="485907"/>
    <lineage>
        <taxon>Bacteria</taxon>
        <taxon>Pseudomonadati</taxon>
        <taxon>Pseudomonadota</taxon>
        <taxon>Alphaproteobacteria</taxon>
        <taxon>Hyphomicrobiales</taxon>
        <taxon>Rhizobiaceae</taxon>
        <taxon>Rhizobium/Agrobacterium group</taxon>
        <taxon>Allorhizobium</taxon>
    </lineage>
</organism>
<keyword evidence="1" id="KW-0812">Transmembrane</keyword>
<evidence type="ECO:0000256" key="1">
    <source>
        <dbReference type="SAM" id="Phobius"/>
    </source>
</evidence>
<evidence type="ECO:0000313" key="3">
    <source>
        <dbReference type="Proteomes" id="UP000584824"/>
    </source>
</evidence>
<gene>
    <name evidence="2" type="ORF">GGQ66_002802</name>
</gene>
<feature type="transmembrane region" description="Helical" evidence="1">
    <location>
        <begin position="117"/>
        <end position="138"/>
    </location>
</feature>
<feature type="transmembrane region" description="Helical" evidence="1">
    <location>
        <begin position="150"/>
        <end position="174"/>
    </location>
</feature>
<comment type="caution">
    <text evidence="2">The sequence shown here is derived from an EMBL/GenBank/DDBJ whole genome shotgun (WGS) entry which is preliminary data.</text>
</comment>
<dbReference type="Proteomes" id="UP000584824">
    <property type="component" value="Unassembled WGS sequence"/>
</dbReference>
<protein>
    <submittedName>
        <fullName evidence="2">Uncharacterized protein YbjT (DUF2867 family)</fullName>
    </submittedName>
</protein>